<evidence type="ECO:0000313" key="4">
    <source>
        <dbReference type="Proteomes" id="UP000302139"/>
    </source>
</evidence>
<dbReference type="EMBL" id="BJHX01000001">
    <property type="protein sequence ID" value="GDY64842.1"/>
    <property type="molecule type" value="Genomic_DNA"/>
</dbReference>
<reference evidence="2 3" key="1">
    <citation type="submission" date="2019-04" db="EMBL/GenBank/DDBJ databases">
        <title>Draft genome sequences of Streptomyces avermitilis ATCC 31267.</title>
        <authorList>
            <person name="Komaki H."/>
            <person name="Tamura T."/>
            <person name="Hosoyama A."/>
        </authorList>
    </citation>
    <scope>NUCLEOTIDE SEQUENCE [LARGE SCALE GENOMIC DNA]</scope>
    <source>
        <strain evidence="2 3">ATCC 31267</strain>
    </source>
</reference>
<dbReference type="EMBL" id="BJHY01000001">
    <property type="protein sequence ID" value="GDY74969.1"/>
    <property type="molecule type" value="Genomic_DNA"/>
</dbReference>
<organism evidence="1 4">
    <name type="scientific">Streptomyces avermitilis</name>
    <dbReference type="NCBI Taxonomy" id="33903"/>
    <lineage>
        <taxon>Bacteria</taxon>
        <taxon>Bacillati</taxon>
        <taxon>Actinomycetota</taxon>
        <taxon>Actinomycetes</taxon>
        <taxon>Kitasatosporales</taxon>
        <taxon>Streptomycetaceae</taxon>
        <taxon>Streptomyces</taxon>
    </lineage>
</organism>
<dbReference type="AlphaFoldDB" id="A0A4D4LU53"/>
<sequence>MGYTSQGYPFVSLTTQSTAIGAYLCFYAGKVTGAERTLKRNARDRIYNIPYTKENAQELAAHLYYKDCLSLARKQTAADSLGAWVRPEGMKVAPDRRRWNGWEDRVLLRLNNDAAAAKELGRTEKSCCIRLWRLRTGQVPMPSDQ</sequence>
<comment type="caution">
    <text evidence="1">The sequence shown here is derived from an EMBL/GenBank/DDBJ whole genome shotgun (WGS) entry which is preliminary data.</text>
</comment>
<dbReference type="Proteomes" id="UP000302139">
    <property type="component" value="Unassembled WGS sequence"/>
</dbReference>
<proteinExistence type="predicted"/>
<evidence type="ECO:0000313" key="2">
    <source>
        <dbReference type="EMBL" id="GDY74969.1"/>
    </source>
</evidence>
<dbReference type="Proteomes" id="UP000299211">
    <property type="component" value="Unassembled WGS sequence"/>
</dbReference>
<evidence type="ECO:0008006" key="5">
    <source>
        <dbReference type="Google" id="ProtNLM"/>
    </source>
</evidence>
<evidence type="ECO:0000313" key="1">
    <source>
        <dbReference type="EMBL" id="GDY64842.1"/>
    </source>
</evidence>
<accession>A0A4D4LU53</accession>
<dbReference type="GeneID" id="41544867"/>
<gene>
    <name evidence="1" type="ORF">SAV14893_042350</name>
    <name evidence="2" type="ORF">SAV31267_044540</name>
</gene>
<dbReference type="RefSeq" id="WP_010986177.1">
    <property type="nucleotide sequence ID" value="NZ_BAABTN010000003.1"/>
</dbReference>
<protein>
    <recommendedName>
        <fullName evidence="5">Homing endonuclease LAGLIDADG domain-containing protein</fullName>
    </recommendedName>
</protein>
<name>A0A4D4LU53_STRAX</name>
<evidence type="ECO:0000313" key="3">
    <source>
        <dbReference type="Proteomes" id="UP000299211"/>
    </source>
</evidence>
<reference evidence="1 4" key="2">
    <citation type="submission" date="2019-04" db="EMBL/GenBank/DDBJ databases">
        <title>Draft genome sequences of Streptomyces avermitilis NBRC 14893.</title>
        <authorList>
            <person name="Komaki H."/>
            <person name="Tamura T."/>
            <person name="Hosoyama A."/>
        </authorList>
    </citation>
    <scope>NUCLEOTIDE SEQUENCE [LARGE SCALE GENOMIC DNA]</scope>
    <source>
        <strain evidence="1 4">NBRC 14893</strain>
    </source>
</reference>